<protein>
    <submittedName>
        <fullName evidence="1">Uncharacterized protein</fullName>
    </submittedName>
</protein>
<name>A0A7W7S1H9_9ACTN</name>
<dbReference type="EMBL" id="JACHJU010000003">
    <property type="protein sequence ID" value="MBB4942189.1"/>
    <property type="molecule type" value="Genomic_DNA"/>
</dbReference>
<evidence type="ECO:0000313" key="2">
    <source>
        <dbReference type="Proteomes" id="UP000534286"/>
    </source>
</evidence>
<accession>A0A7W7S1H9</accession>
<keyword evidence="2" id="KW-1185">Reference proteome</keyword>
<dbReference type="AlphaFoldDB" id="A0A7W7S1H9"/>
<organism evidence="1 2">
    <name type="scientific">Streptosporangium album</name>
    <dbReference type="NCBI Taxonomy" id="47479"/>
    <lineage>
        <taxon>Bacteria</taxon>
        <taxon>Bacillati</taxon>
        <taxon>Actinomycetota</taxon>
        <taxon>Actinomycetes</taxon>
        <taxon>Streptosporangiales</taxon>
        <taxon>Streptosporangiaceae</taxon>
        <taxon>Streptosporangium</taxon>
    </lineage>
</organism>
<sequence length="67" mass="7359">MSEFAAELRARVDEVDAELRLMRQAFDEHSVEVLSGRLENLLRIAEQHGVDVRHASDTVDAPTGGAA</sequence>
<comment type="caution">
    <text evidence="1">The sequence shown here is derived from an EMBL/GenBank/DDBJ whole genome shotgun (WGS) entry which is preliminary data.</text>
</comment>
<reference evidence="1 2" key="1">
    <citation type="submission" date="2020-08" db="EMBL/GenBank/DDBJ databases">
        <title>Sequencing the genomes of 1000 actinobacteria strains.</title>
        <authorList>
            <person name="Klenk H.-P."/>
        </authorList>
    </citation>
    <scope>NUCLEOTIDE SEQUENCE [LARGE SCALE GENOMIC DNA]</scope>
    <source>
        <strain evidence="1 2">DSM 43023</strain>
    </source>
</reference>
<gene>
    <name evidence="1" type="ORF">FHR32_006575</name>
</gene>
<dbReference type="RefSeq" id="WP_184758203.1">
    <property type="nucleotide sequence ID" value="NZ_BAABEK010000003.1"/>
</dbReference>
<proteinExistence type="predicted"/>
<evidence type="ECO:0000313" key="1">
    <source>
        <dbReference type="EMBL" id="MBB4942189.1"/>
    </source>
</evidence>
<dbReference type="Proteomes" id="UP000534286">
    <property type="component" value="Unassembled WGS sequence"/>
</dbReference>